<organism evidence="1 2">
    <name type="scientific">Candidatus Nitrosotalea okcheonensis</name>
    <dbReference type="NCBI Taxonomy" id="1903276"/>
    <lineage>
        <taxon>Archaea</taxon>
        <taxon>Nitrososphaerota</taxon>
        <taxon>Nitrososphaeria</taxon>
        <taxon>Nitrosotaleales</taxon>
        <taxon>Nitrosotaleaceae</taxon>
        <taxon>Nitrosotalea</taxon>
    </lineage>
</organism>
<protein>
    <submittedName>
        <fullName evidence="1">Uncharacterized protein</fullName>
    </submittedName>
</protein>
<reference evidence="2" key="1">
    <citation type="submission" date="2017-03" db="EMBL/GenBank/DDBJ databases">
        <authorList>
            <person name="Herbold C."/>
        </authorList>
    </citation>
    <scope>NUCLEOTIDE SEQUENCE [LARGE SCALE GENOMIC DNA]</scope>
</reference>
<dbReference type="Proteomes" id="UP000230607">
    <property type="component" value="Chromosome 1"/>
</dbReference>
<evidence type="ECO:0000313" key="1">
    <source>
        <dbReference type="EMBL" id="SMH71404.1"/>
    </source>
</evidence>
<accession>A0A2H1FF66</accession>
<dbReference type="EMBL" id="LT841358">
    <property type="protein sequence ID" value="SMH71404.1"/>
    <property type="molecule type" value="Genomic_DNA"/>
</dbReference>
<proteinExistence type="predicted"/>
<sequence length="42" mass="4861">MVEVHHDSTIQHGWATFFQSINQGIMTFMQLSLQDIFTYGNS</sequence>
<dbReference type="AlphaFoldDB" id="A0A2H1FF66"/>
<evidence type="ECO:0000313" key="2">
    <source>
        <dbReference type="Proteomes" id="UP000230607"/>
    </source>
</evidence>
<gene>
    <name evidence="1" type="ORF">NCS_11211</name>
</gene>
<name>A0A2H1FF66_9ARCH</name>
<keyword evidence="2" id="KW-1185">Reference proteome</keyword>